<sequence length="65" mass="7267">MPFYTFKCTKCNTQRDELVPMGTESTKCATCGEPTVKQPSFRFNATGLPNGFASSRTKPRKDDDK</sequence>
<gene>
    <name evidence="3" type="ORF">J2S07_001250</name>
</gene>
<dbReference type="Proteomes" id="UP001231362">
    <property type="component" value="Unassembled WGS sequence"/>
</dbReference>
<dbReference type="SMART" id="SM00834">
    <property type="entry name" value="CxxC_CXXC_SSSS"/>
    <property type="match status" value="1"/>
</dbReference>
<proteinExistence type="predicted"/>
<comment type="caution">
    <text evidence="3">The sequence shown here is derived from an EMBL/GenBank/DDBJ whole genome shotgun (WGS) entry which is preliminary data.</text>
</comment>
<evidence type="ECO:0000259" key="2">
    <source>
        <dbReference type="SMART" id="SM00834"/>
    </source>
</evidence>
<keyword evidence="4" id="KW-1185">Reference proteome</keyword>
<dbReference type="NCBIfam" id="TIGR02605">
    <property type="entry name" value="CxxC_CxxC_SSSS"/>
    <property type="match status" value="1"/>
</dbReference>
<dbReference type="RefSeq" id="WP_370872791.1">
    <property type="nucleotide sequence ID" value="NZ_JAUSTU010000004.1"/>
</dbReference>
<feature type="region of interest" description="Disordered" evidence="1">
    <location>
        <begin position="42"/>
        <end position="65"/>
    </location>
</feature>
<evidence type="ECO:0000313" key="4">
    <source>
        <dbReference type="Proteomes" id="UP001231362"/>
    </source>
</evidence>
<dbReference type="Pfam" id="PF09723">
    <property type="entry name" value="Zn_ribbon_8"/>
    <property type="match status" value="1"/>
</dbReference>
<accession>A0ABT9V1X3</accession>
<dbReference type="InterPro" id="IPR013429">
    <property type="entry name" value="Regulatory_FmdB_Zinc_ribbon"/>
</dbReference>
<name>A0ABT9V1X3_9BACL</name>
<protein>
    <submittedName>
        <fullName evidence="3">FmdB family regulatory protein</fullName>
    </submittedName>
</protein>
<evidence type="ECO:0000256" key="1">
    <source>
        <dbReference type="SAM" id="MobiDB-lite"/>
    </source>
</evidence>
<feature type="domain" description="Putative regulatory protein FmdB zinc ribbon" evidence="2">
    <location>
        <begin position="1"/>
        <end position="40"/>
    </location>
</feature>
<evidence type="ECO:0000313" key="3">
    <source>
        <dbReference type="EMBL" id="MDQ0154946.1"/>
    </source>
</evidence>
<dbReference type="EMBL" id="JAUSTU010000004">
    <property type="protein sequence ID" value="MDQ0154946.1"/>
    <property type="molecule type" value="Genomic_DNA"/>
</dbReference>
<organism evidence="3 4">
    <name type="scientific">Anoxybacillus andreesenii</name>
    <dbReference type="NCBI Taxonomy" id="1325932"/>
    <lineage>
        <taxon>Bacteria</taxon>
        <taxon>Bacillati</taxon>
        <taxon>Bacillota</taxon>
        <taxon>Bacilli</taxon>
        <taxon>Bacillales</taxon>
        <taxon>Anoxybacillaceae</taxon>
        <taxon>Anoxybacillus</taxon>
    </lineage>
</organism>
<reference evidence="3 4" key="1">
    <citation type="submission" date="2023-07" db="EMBL/GenBank/DDBJ databases">
        <title>Genomic Encyclopedia of Type Strains, Phase IV (KMG-IV): sequencing the most valuable type-strain genomes for metagenomic binning, comparative biology and taxonomic classification.</title>
        <authorList>
            <person name="Goeker M."/>
        </authorList>
    </citation>
    <scope>NUCLEOTIDE SEQUENCE [LARGE SCALE GENOMIC DNA]</scope>
    <source>
        <strain evidence="3 4">DSM 23948</strain>
    </source>
</reference>